<accession>A0A9Q0SJJ4</accession>
<sequence>MLPQMGENESASSLNLVEKTWEEIVIEIPEDLETTFRQEEMPPAPAIARPDILPFWTSPATTLRIIVRTKPCRVKPSNVNRCISLIW</sequence>
<dbReference type="Proteomes" id="UP001151532">
    <property type="component" value="Chromosome 14"/>
</dbReference>
<name>A0A9Q0SJJ4_SALPP</name>
<proteinExistence type="predicted"/>
<organism evidence="1 2">
    <name type="scientific">Salix purpurea</name>
    <name type="common">Purple osier willow</name>
    <dbReference type="NCBI Taxonomy" id="77065"/>
    <lineage>
        <taxon>Eukaryota</taxon>
        <taxon>Viridiplantae</taxon>
        <taxon>Streptophyta</taxon>
        <taxon>Embryophyta</taxon>
        <taxon>Tracheophyta</taxon>
        <taxon>Spermatophyta</taxon>
        <taxon>Magnoliopsida</taxon>
        <taxon>eudicotyledons</taxon>
        <taxon>Gunneridae</taxon>
        <taxon>Pentapetalae</taxon>
        <taxon>rosids</taxon>
        <taxon>fabids</taxon>
        <taxon>Malpighiales</taxon>
        <taxon>Salicaceae</taxon>
        <taxon>Saliceae</taxon>
        <taxon>Salix</taxon>
    </lineage>
</organism>
<evidence type="ECO:0000313" key="1">
    <source>
        <dbReference type="EMBL" id="KAJ6679365.1"/>
    </source>
</evidence>
<comment type="caution">
    <text evidence="1">The sequence shown here is derived from an EMBL/GenBank/DDBJ whole genome shotgun (WGS) entry which is preliminary data.</text>
</comment>
<dbReference type="AlphaFoldDB" id="A0A9Q0SJJ4"/>
<keyword evidence="2" id="KW-1185">Reference proteome</keyword>
<protein>
    <submittedName>
        <fullName evidence="1">Uncharacterized protein</fullName>
    </submittedName>
</protein>
<dbReference type="EMBL" id="JAPFFK010000020">
    <property type="protein sequence ID" value="KAJ6679365.1"/>
    <property type="molecule type" value="Genomic_DNA"/>
</dbReference>
<reference evidence="1" key="2">
    <citation type="journal article" date="2023" name="Int. J. Mol. Sci.">
        <title>De Novo Assembly and Annotation of 11 Diverse Shrub Willow (Salix) Genomes Reveals Novel Gene Organization in Sex-Linked Regions.</title>
        <authorList>
            <person name="Hyden B."/>
            <person name="Feng K."/>
            <person name="Yates T.B."/>
            <person name="Jawdy S."/>
            <person name="Cereghino C."/>
            <person name="Smart L.B."/>
            <person name="Muchero W."/>
        </authorList>
    </citation>
    <scope>NUCLEOTIDE SEQUENCE</scope>
    <source>
        <tissue evidence="1">Shoot tip</tissue>
    </source>
</reference>
<evidence type="ECO:0000313" key="2">
    <source>
        <dbReference type="Proteomes" id="UP001151532"/>
    </source>
</evidence>
<gene>
    <name evidence="1" type="ORF">OIU79_019179</name>
</gene>
<reference evidence="1" key="1">
    <citation type="submission" date="2022-11" db="EMBL/GenBank/DDBJ databases">
        <authorList>
            <person name="Hyden B.L."/>
            <person name="Feng K."/>
            <person name="Yates T."/>
            <person name="Jawdy S."/>
            <person name="Smart L.B."/>
            <person name="Muchero W."/>
        </authorList>
    </citation>
    <scope>NUCLEOTIDE SEQUENCE</scope>
    <source>
        <tissue evidence="1">Shoot tip</tissue>
    </source>
</reference>